<name>A0ABU7K436_9ACTN</name>
<dbReference type="RefSeq" id="WP_330090756.1">
    <property type="nucleotide sequence ID" value="NZ_JAUZMY010000005.1"/>
</dbReference>
<dbReference type="Pfam" id="PF13560">
    <property type="entry name" value="HTH_31"/>
    <property type="match status" value="1"/>
</dbReference>
<dbReference type="InterPro" id="IPR041413">
    <property type="entry name" value="MLTR_LBD"/>
</dbReference>
<dbReference type="Gene3D" id="3.30.450.180">
    <property type="match status" value="1"/>
</dbReference>
<evidence type="ECO:0000313" key="3">
    <source>
        <dbReference type="Proteomes" id="UP001356095"/>
    </source>
</evidence>
<protein>
    <submittedName>
        <fullName evidence="2">Helix-turn-helix transcriptional regulator</fullName>
    </submittedName>
</protein>
<dbReference type="Proteomes" id="UP001356095">
    <property type="component" value="Unassembled WGS sequence"/>
</dbReference>
<evidence type="ECO:0000313" key="2">
    <source>
        <dbReference type="EMBL" id="MEE2036954.1"/>
    </source>
</evidence>
<dbReference type="SMART" id="SM00530">
    <property type="entry name" value="HTH_XRE"/>
    <property type="match status" value="1"/>
</dbReference>
<feature type="domain" description="HTH cro/C1-type" evidence="1">
    <location>
        <begin position="30"/>
        <end position="81"/>
    </location>
</feature>
<dbReference type="PANTHER" id="PTHR35010">
    <property type="entry name" value="BLL4672 PROTEIN-RELATED"/>
    <property type="match status" value="1"/>
</dbReference>
<dbReference type="InterPro" id="IPR010982">
    <property type="entry name" value="Lambda_DNA-bd_dom_sf"/>
</dbReference>
<dbReference type="EMBL" id="JAUZMY010000005">
    <property type="protein sequence ID" value="MEE2036954.1"/>
    <property type="molecule type" value="Genomic_DNA"/>
</dbReference>
<dbReference type="PROSITE" id="PS50943">
    <property type="entry name" value="HTH_CROC1"/>
    <property type="match status" value="1"/>
</dbReference>
<dbReference type="InterPro" id="IPR001387">
    <property type="entry name" value="Cro/C1-type_HTH"/>
</dbReference>
<dbReference type="SUPFAM" id="SSF47413">
    <property type="entry name" value="lambda repressor-like DNA-binding domains"/>
    <property type="match status" value="1"/>
</dbReference>
<organism evidence="2 3">
    <name type="scientific">Nocardiopsis codii</name>
    <dbReference type="NCBI Taxonomy" id="3065942"/>
    <lineage>
        <taxon>Bacteria</taxon>
        <taxon>Bacillati</taxon>
        <taxon>Actinomycetota</taxon>
        <taxon>Actinomycetes</taxon>
        <taxon>Streptosporangiales</taxon>
        <taxon>Nocardiopsidaceae</taxon>
        <taxon>Nocardiopsis</taxon>
    </lineage>
</organism>
<dbReference type="Pfam" id="PF17765">
    <property type="entry name" value="MLTR_LBD"/>
    <property type="match status" value="1"/>
</dbReference>
<dbReference type="Gene3D" id="1.10.260.40">
    <property type="entry name" value="lambda repressor-like DNA-binding domains"/>
    <property type="match status" value="1"/>
</dbReference>
<accession>A0ABU7K436</accession>
<comment type="caution">
    <text evidence="2">The sequence shown here is derived from an EMBL/GenBank/DDBJ whole genome shotgun (WGS) entry which is preliminary data.</text>
</comment>
<evidence type="ECO:0000259" key="1">
    <source>
        <dbReference type="PROSITE" id="PS50943"/>
    </source>
</evidence>
<dbReference type="CDD" id="cd00093">
    <property type="entry name" value="HTH_XRE"/>
    <property type="match status" value="1"/>
</dbReference>
<sequence>MDGDTNTLGEFLYARRSRLRPEDIGYPRDERRRVRGLRREEVAYCAGVSVSYYTRLEQGTPVNVSASVLNTLANALQLDSFEREHLLRLAGHRPTTAAPDAAPAEHVDEATNELLDSFGTTPALVLGARTDVLAWNPMGHALLAPHLDPLSPGDPRARPNMARLVFLEESTRVLYADWYRKARAVVGNLRAVAGRRPHDAALATLVSELSLRSPDFAELWHQHDVRPCEASRYELRHPHVGPITVAQQVLVVAREPDQTVVVATVDRRDTASADALTLLERLTAGD</sequence>
<dbReference type="PANTHER" id="PTHR35010:SF2">
    <property type="entry name" value="BLL4672 PROTEIN"/>
    <property type="match status" value="1"/>
</dbReference>
<proteinExistence type="predicted"/>
<reference evidence="2 3" key="1">
    <citation type="submission" date="2023-08" db="EMBL/GenBank/DDBJ databases">
        <authorList>
            <person name="Girao M."/>
            <person name="Carvalho M.F."/>
        </authorList>
    </citation>
    <scope>NUCLEOTIDE SEQUENCE [LARGE SCALE GENOMIC DNA]</scope>
    <source>
        <strain evidence="2 3">CT-R113</strain>
    </source>
</reference>
<keyword evidence="3" id="KW-1185">Reference proteome</keyword>
<gene>
    <name evidence="2" type="ORF">Q8791_06945</name>
</gene>